<sequence length="195" mass="21967">MRYWLIIVLIVLLSGCDMVTTHRIEYPYVPPKESKDNQLYSVILRLTDRLLDQMPRMRANQTLAISSIVNLNQLDKTDGFGRQLAESMYSAFDSRGVPLVEPRLTGHLTMVPTSGEFALSRNSADLVKKMNITYMLVGSYQPSRSGLHVNVRIIRLSDRAVVSAAYEFFPADIAPLVPAVREVNGGLVRDDIRQQ</sequence>
<dbReference type="OrthoDB" id="6383372at2"/>
<keyword evidence="3" id="KW-1185">Reference proteome</keyword>
<evidence type="ECO:0000313" key="3">
    <source>
        <dbReference type="Proteomes" id="UP000295565"/>
    </source>
</evidence>
<dbReference type="Pfam" id="PF17680">
    <property type="entry name" value="FlgO"/>
    <property type="match status" value="1"/>
</dbReference>
<name>A0A4R1JM84_9GAMM</name>
<dbReference type="EMBL" id="SMGD01000013">
    <property type="protein sequence ID" value="TCK52182.1"/>
    <property type="molecule type" value="Genomic_DNA"/>
</dbReference>
<dbReference type="InterPro" id="IPR014549">
    <property type="entry name" value="FlgO"/>
</dbReference>
<dbReference type="InterPro" id="IPR041215">
    <property type="entry name" value="FlgO_dom"/>
</dbReference>
<dbReference type="PIRSF" id="PIRSF028688">
    <property type="entry name" value="UCP_imp_028688"/>
    <property type="match status" value="1"/>
</dbReference>
<protein>
    <recommendedName>
        <fullName evidence="1">FlgO domain-containing protein</fullName>
    </recommendedName>
</protein>
<dbReference type="AlphaFoldDB" id="A0A4R1JM84"/>
<evidence type="ECO:0000313" key="2">
    <source>
        <dbReference type="EMBL" id="TCK52182.1"/>
    </source>
</evidence>
<dbReference type="PROSITE" id="PS51257">
    <property type="entry name" value="PROKAR_LIPOPROTEIN"/>
    <property type="match status" value="1"/>
</dbReference>
<feature type="domain" description="FlgO" evidence="1">
    <location>
        <begin position="45"/>
        <end position="172"/>
    </location>
</feature>
<proteinExistence type="predicted"/>
<dbReference type="RefSeq" id="WP_131913077.1">
    <property type="nucleotide sequence ID" value="NZ_OU594967.1"/>
</dbReference>
<gene>
    <name evidence="2" type="ORF">EV690_2290</name>
</gene>
<evidence type="ECO:0000259" key="1">
    <source>
        <dbReference type="Pfam" id="PF17680"/>
    </source>
</evidence>
<comment type="caution">
    <text evidence="2">The sequence shown here is derived from an EMBL/GenBank/DDBJ whole genome shotgun (WGS) entry which is preliminary data.</text>
</comment>
<organism evidence="2 3">
    <name type="scientific">Celerinatantimonas diazotrophica</name>
    <dbReference type="NCBI Taxonomy" id="412034"/>
    <lineage>
        <taxon>Bacteria</taxon>
        <taxon>Pseudomonadati</taxon>
        <taxon>Pseudomonadota</taxon>
        <taxon>Gammaproteobacteria</taxon>
        <taxon>Celerinatantimonadaceae</taxon>
        <taxon>Celerinatantimonas</taxon>
    </lineage>
</organism>
<reference evidence="2 3" key="1">
    <citation type="submission" date="2019-03" db="EMBL/GenBank/DDBJ databases">
        <title>Genomic Encyclopedia of Type Strains, Phase IV (KMG-IV): sequencing the most valuable type-strain genomes for metagenomic binning, comparative biology and taxonomic classification.</title>
        <authorList>
            <person name="Goeker M."/>
        </authorList>
    </citation>
    <scope>NUCLEOTIDE SEQUENCE [LARGE SCALE GENOMIC DNA]</scope>
    <source>
        <strain evidence="2 3">DSM 18577</strain>
    </source>
</reference>
<dbReference type="Proteomes" id="UP000295565">
    <property type="component" value="Unassembled WGS sequence"/>
</dbReference>
<accession>A0A4R1JM84</accession>